<reference evidence="2 3" key="1">
    <citation type="journal article" date="2019" name="Int. J. Syst. Evol. Microbiol.">
        <title>The Global Catalogue of Microorganisms (GCM) 10K type strain sequencing project: providing services to taxonomists for standard genome sequencing and annotation.</title>
        <authorList>
            <consortium name="The Broad Institute Genomics Platform"/>
            <consortium name="The Broad Institute Genome Sequencing Center for Infectious Disease"/>
            <person name="Wu L."/>
            <person name="Ma J."/>
        </authorList>
    </citation>
    <scope>NUCLEOTIDE SEQUENCE [LARGE SCALE GENOMIC DNA]</scope>
    <source>
        <strain evidence="2 3">CGMCC 1.3239</strain>
    </source>
</reference>
<gene>
    <name evidence="2" type="ORF">ACFQEU_17390</name>
</gene>
<evidence type="ECO:0000259" key="1">
    <source>
        <dbReference type="Pfam" id="PF23016"/>
    </source>
</evidence>
<protein>
    <recommendedName>
        <fullName evidence="1">RsmI HTH domain-containing protein</fullName>
    </recommendedName>
</protein>
<dbReference type="InterPro" id="IPR053910">
    <property type="entry name" value="RsmI_HTH"/>
</dbReference>
<dbReference type="EMBL" id="JBHSWW010000629">
    <property type="protein sequence ID" value="MFC6755225.1"/>
    <property type="molecule type" value="Genomic_DNA"/>
</dbReference>
<dbReference type="RefSeq" id="WP_379784198.1">
    <property type="nucleotide sequence ID" value="NZ_JBHSWW010000629.1"/>
</dbReference>
<comment type="caution">
    <text evidence="2">The sequence shown here is derived from an EMBL/GenBank/DDBJ whole genome shotgun (WGS) entry which is preliminary data.</text>
</comment>
<dbReference type="Proteomes" id="UP001596442">
    <property type="component" value="Unassembled WGS sequence"/>
</dbReference>
<feature type="non-terminal residue" evidence="2">
    <location>
        <position position="1"/>
    </location>
</feature>
<evidence type="ECO:0000313" key="2">
    <source>
        <dbReference type="EMBL" id="MFC6755225.1"/>
    </source>
</evidence>
<dbReference type="Pfam" id="PF23016">
    <property type="entry name" value="RsmI_C"/>
    <property type="match status" value="1"/>
</dbReference>
<accession>A0ABD5SE50</accession>
<feature type="domain" description="RsmI HTH" evidence="1">
    <location>
        <begin position="19"/>
        <end position="62"/>
    </location>
</feature>
<organism evidence="2 3">
    <name type="scientific">Halorubrum tibetense</name>
    <dbReference type="NCBI Taxonomy" id="175631"/>
    <lineage>
        <taxon>Archaea</taxon>
        <taxon>Methanobacteriati</taxon>
        <taxon>Methanobacteriota</taxon>
        <taxon>Stenosarchaea group</taxon>
        <taxon>Halobacteria</taxon>
        <taxon>Halobacteriales</taxon>
        <taxon>Haloferacaceae</taxon>
        <taxon>Halorubrum</taxon>
    </lineage>
</organism>
<evidence type="ECO:0000313" key="3">
    <source>
        <dbReference type="Proteomes" id="UP001596442"/>
    </source>
</evidence>
<dbReference type="AlphaFoldDB" id="A0ABD5SE50"/>
<name>A0ABD5SE50_9EURY</name>
<keyword evidence="3" id="KW-1185">Reference proteome</keyword>
<proteinExistence type="predicted"/>
<sequence length="62" mass="6741">RGEIVLLVQGAPKSEAASLDTESTRIMALLAAELPPKKASALAEEITGVKKKALYQWYVEQK</sequence>